<dbReference type="InterPro" id="IPR003607">
    <property type="entry name" value="HD/PDEase_dom"/>
</dbReference>
<dbReference type="PANTHER" id="PTHR35795">
    <property type="entry name" value="SLR1885 PROTEIN"/>
    <property type="match status" value="1"/>
</dbReference>
<evidence type="ECO:0000259" key="1">
    <source>
        <dbReference type="SMART" id="SM00471"/>
    </source>
</evidence>
<dbReference type="EMBL" id="JAEMHM010000003">
    <property type="protein sequence ID" value="MBJ6723987.1"/>
    <property type="molecule type" value="Genomic_DNA"/>
</dbReference>
<evidence type="ECO:0000313" key="3">
    <source>
        <dbReference type="Proteomes" id="UP000636888"/>
    </source>
</evidence>
<gene>
    <name evidence="2" type="ORF">JFN93_04635</name>
</gene>
<comment type="caution">
    <text evidence="2">The sequence shown here is derived from an EMBL/GenBank/DDBJ whole genome shotgun (WGS) entry which is preliminary data.</text>
</comment>
<dbReference type="InterPro" id="IPR006674">
    <property type="entry name" value="HD_domain"/>
</dbReference>
<reference evidence="2" key="1">
    <citation type="submission" date="2020-12" db="EMBL/GenBank/DDBJ databases">
        <title>Geomonas sp. Red875, isolated from river sediment.</title>
        <authorList>
            <person name="Xu Z."/>
            <person name="Zhang Z."/>
            <person name="Masuda Y."/>
            <person name="Itoh H."/>
            <person name="Senoo K."/>
        </authorList>
    </citation>
    <scope>NUCLEOTIDE SEQUENCE</scope>
    <source>
        <strain evidence="2">Red875</strain>
    </source>
</reference>
<dbReference type="CDD" id="cd00077">
    <property type="entry name" value="HDc"/>
    <property type="match status" value="1"/>
</dbReference>
<dbReference type="Gene3D" id="1.10.3210.10">
    <property type="entry name" value="Hypothetical protein af1432"/>
    <property type="match status" value="1"/>
</dbReference>
<dbReference type="InterPro" id="IPR006675">
    <property type="entry name" value="HDIG_dom"/>
</dbReference>
<dbReference type="PANTHER" id="PTHR35795:SF1">
    <property type="entry name" value="BIS(5'-NUCLEOSYL)-TETRAPHOSPHATASE, SYMMETRICAL"/>
    <property type="match status" value="1"/>
</dbReference>
<organism evidence="2 3">
    <name type="scientific">Geomesophilobacter sediminis</name>
    <dbReference type="NCBI Taxonomy" id="2798584"/>
    <lineage>
        <taxon>Bacteria</taxon>
        <taxon>Pseudomonadati</taxon>
        <taxon>Thermodesulfobacteriota</taxon>
        <taxon>Desulfuromonadia</taxon>
        <taxon>Geobacterales</taxon>
        <taxon>Geobacteraceae</taxon>
        <taxon>Geomesophilobacter</taxon>
    </lineage>
</organism>
<dbReference type="SUPFAM" id="SSF109604">
    <property type="entry name" value="HD-domain/PDEase-like"/>
    <property type="match status" value="1"/>
</dbReference>
<dbReference type="InterPro" id="IPR051094">
    <property type="entry name" value="Diverse_Catalytic_Enzymes"/>
</dbReference>
<dbReference type="Pfam" id="PF01966">
    <property type="entry name" value="HD"/>
    <property type="match status" value="1"/>
</dbReference>
<keyword evidence="3" id="KW-1185">Reference proteome</keyword>
<dbReference type="SMART" id="SM00471">
    <property type="entry name" value="HDc"/>
    <property type="match status" value="1"/>
</dbReference>
<dbReference type="RefSeq" id="WP_199382825.1">
    <property type="nucleotide sequence ID" value="NZ_JAEMHM010000003.1"/>
</dbReference>
<sequence>MNPVSLLEKYFAGNPEAFETVYRHSRAVADKALDIAARYQKPGLDVGFIEEAALLHDIGISGIHAPSMYCFGKEPYIRHGIIGKDILEAEGLPRHALVCERHIGVGLTVEDIAQQKLPLPSRPMSPTTPEEQIVALADLFFSKRKGELTREKSVDEVRENLGKFGAEKVVTFNDWLNRFGLVPSI</sequence>
<proteinExistence type="predicted"/>
<feature type="domain" description="HD/PDEase" evidence="1">
    <location>
        <begin position="17"/>
        <end position="152"/>
    </location>
</feature>
<dbReference type="AlphaFoldDB" id="A0A8J7M093"/>
<dbReference type="Proteomes" id="UP000636888">
    <property type="component" value="Unassembled WGS sequence"/>
</dbReference>
<name>A0A8J7M093_9BACT</name>
<dbReference type="NCBIfam" id="TIGR00277">
    <property type="entry name" value="HDIG"/>
    <property type="match status" value="1"/>
</dbReference>
<evidence type="ECO:0000313" key="2">
    <source>
        <dbReference type="EMBL" id="MBJ6723987.1"/>
    </source>
</evidence>
<accession>A0A8J7M093</accession>
<protein>
    <submittedName>
        <fullName evidence="2">HD domain-containing protein</fullName>
    </submittedName>
</protein>